<gene>
    <name evidence="1" type="ORF">DPMN_036270</name>
</gene>
<proteinExistence type="predicted"/>
<reference evidence="1" key="1">
    <citation type="journal article" date="2019" name="bioRxiv">
        <title>The Genome of the Zebra Mussel, Dreissena polymorpha: A Resource for Invasive Species Research.</title>
        <authorList>
            <person name="McCartney M.A."/>
            <person name="Auch B."/>
            <person name="Kono T."/>
            <person name="Mallez S."/>
            <person name="Zhang Y."/>
            <person name="Obille A."/>
            <person name="Becker A."/>
            <person name="Abrahante J.E."/>
            <person name="Garbe J."/>
            <person name="Badalamenti J.P."/>
            <person name="Herman A."/>
            <person name="Mangelson H."/>
            <person name="Liachko I."/>
            <person name="Sullivan S."/>
            <person name="Sone E.D."/>
            <person name="Koren S."/>
            <person name="Silverstein K.A.T."/>
            <person name="Beckman K.B."/>
            <person name="Gohl D.M."/>
        </authorList>
    </citation>
    <scope>NUCLEOTIDE SEQUENCE</scope>
    <source>
        <strain evidence="1">Duluth1</strain>
        <tissue evidence="1">Whole animal</tissue>
    </source>
</reference>
<dbReference type="EMBL" id="JAIWYP010000002">
    <property type="protein sequence ID" value="KAH3873045.1"/>
    <property type="molecule type" value="Genomic_DNA"/>
</dbReference>
<comment type="caution">
    <text evidence="1">The sequence shown here is derived from an EMBL/GenBank/DDBJ whole genome shotgun (WGS) entry which is preliminary data.</text>
</comment>
<accession>A0A9D4RNQ8</accession>
<evidence type="ECO:0000313" key="1">
    <source>
        <dbReference type="EMBL" id="KAH3873045.1"/>
    </source>
</evidence>
<protein>
    <submittedName>
        <fullName evidence="1">Uncharacterized protein</fullName>
    </submittedName>
</protein>
<reference evidence="1" key="2">
    <citation type="submission" date="2020-11" db="EMBL/GenBank/DDBJ databases">
        <authorList>
            <person name="McCartney M.A."/>
            <person name="Auch B."/>
            <person name="Kono T."/>
            <person name="Mallez S."/>
            <person name="Becker A."/>
            <person name="Gohl D.M."/>
            <person name="Silverstein K.A.T."/>
            <person name="Koren S."/>
            <person name="Bechman K.B."/>
            <person name="Herman A."/>
            <person name="Abrahante J.E."/>
            <person name="Garbe J."/>
        </authorList>
    </citation>
    <scope>NUCLEOTIDE SEQUENCE</scope>
    <source>
        <strain evidence="1">Duluth1</strain>
        <tissue evidence="1">Whole animal</tissue>
    </source>
</reference>
<evidence type="ECO:0000313" key="2">
    <source>
        <dbReference type="Proteomes" id="UP000828390"/>
    </source>
</evidence>
<organism evidence="1 2">
    <name type="scientific">Dreissena polymorpha</name>
    <name type="common">Zebra mussel</name>
    <name type="synonym">Mytilus polymorpha</name>
    <dbReference type="NCBI Taxonomy" id="45954"/>
    <lineage>
        <taxon>Eukaryota</taxon>
        <taxon>Metazoa</taxon>
        <taxon>Spiralia</taxon>
        <taxon>Lophotrochozoa</taxon>
        <taxon>Mollusca</taxon>
        <taxon>Bivalvia</taxon>
        <taxon>Autobranchia</taxon>
        <taxon>Heteroconchia</taxon>
        <taxon>Euheterodonta</taxon>
        <taxon>Imparidentia</taxon>
        <taxon>Neoheterodontei</taxon>
        <taxon>Myida</taxon>
        <taxon>Dreissenoidea</taxon>
        <taxon>Dreissenidae</taxon>
        <taxon>Dreissena</taxon>
    </lineage>
</organism>
<keyword evidence="2" id="KW-1185">Reference proteome</keyword>
<dbReference type="Proteomes" id="UP000828390">
    <property type="component" value="Unassembled WGS sequence"/>
</dbReference>
<sequence>MSAVIKSAISCNPVSSRIISIRLSVRPHIITSIQVFAPTVAYEDEEPQGPNTENWSGTIIRKKPLTKPCQHAAHAPTVKNSNMACPNRDSTQLDRFRTGAARFQERGGNYQKTNMKVMRKMKETMVEYIDEQCKTSTKRLLHAATKVSVVADAEDNMTAVATALNRLTNNCRDPLNSDSSDDESPSIRKAEVEKANIFGRLQYSLCTSGRSTSRTFEEKLDSHCERLDLLRRMNYSQQHKTDQTGRGRSEMMMVMKIGGHEMWFLSEVFNTNWVADKGILSRRAGGGREGGIY</sequence>
<name>A0A9D4RNQ8_DREPO</name>
<dbReference type="AlphaFoldDB" id="A0A9D4RNQ8"/>